<dbReference type="SUPFAM" id="SSF48208">
    <property type="entry name" value="Six-hairpin glycosidases"/>
    <property type="match status" value="1"/>
</dbReference>
<gene>
    <name evidence="1" type="ORF">C8E03_11033</name>
</gene>
<dbReference type="InterPro" id="IPR008928">
    <property type="entry name" value="6-hairpin_glycosidase_sf"/>
</dbReference>
<name>A0A318EPF9_9FIRM</name>
<dbReference type="AlphaFoldDB" id="A0A318EPF9"/>
<evidence type="ECO:0000313" key="2">
    <source>
        <dbReference type="Proteomes" id="UP000247523"/>
    </source>
</evidence>
<evidence type="ECO:0000313" key="1">
    <source>
        <dbReference type="EMBL" id="PXV87272.1"/>
    </source>
</evidence>
<organism evidence="1 2">
    <name type="scientific">Lachnotalea glycerini</name>
    <dbReference type="NCBI Taxonomy" id="1763509"/>
    <lineage>
        <taxon>Bacteria</taxon>
        <taxon>Bacillati</taxon>
        <taxon>Bacillota</taxon>
        <taxon>Clostridia</taxon>
        <taxon>Lachnospirales</taxon>
        <taxon>Lachnospiraceae</taxon>
        <taxon>Lachnotalea</taxon>
    </lineage>
</organism>
<protein>
    <recommendedName>
        <fullName evidence="3">Cellobiose phosphorylase</fullName>
    </recommendedName>
</protein>
<dbReference type="RefSeq" id="WP_110291578.1">
    <property type="nucleotide sequence ID" value="NZ_QICS01000010.1"/>
</dbReference>
<dbReference type="EMBL" id="QICS01000010">
    <property type="protein sequence ID" value="PXV87272.1"/>
    <property type="molecule type" value="Genomic_DNA"/>
</dbReference>
<dbReference type="Proteomes" id="UP000247523">
    <property type="component" value="Unassembled WGS sequence"/>
</dbReference>
<dbReference type="GO" id="GO:0005975">
    <property type="term" value="P:carbohydrate metabolic process"/>
    <property type="evidence" value="ECO:0007669"/>
    <property type="project" value="InterPro"/>
</dbReference>
<proteinExistence type="predicted"/>
<comment type="caution">
    <text evidence="1">The sequence shown here is derived from an EMBL/GenBank/DDBJ whole genome shotgun (WGS) entry which is preliminary data.</text>
</comment>
<evidence type="ECO:0008006" key="3">
    <source>
        <dbReference type="Google" id="ProtNLM"/>
    </source>
</evidence>
<reference evidence="1 2" key="1">
    <citation type="submission" date="2018-05" db="EMBL/GenBank/DDBJ databases">
        <title>Genomic Encyclopedia of Type Strains, Phase IV (KMG-IV): sequencing the most valuable type-strain genomes for metagenomic binning, comparative biology and taxonomic classification.</title>
        <authorList>
            <person name="Goeker M."/>
        </authorList>
    </citation>
    <scope>NUCLEOTIDE SEQUENCE [LARGE SCALE GENOMIC DNA]</scope>
    <source>
        <strain evidence="1 2">DSM 28816</strain>
    </source>
</reference>
<accession>A0A318EPF9</accession>
<sequence length="1034" mass="120768">MFDDKGRYIIENYNRQSAFSSFLPGISGLEGIPIWCFYVNRGQAIASFGIENKNHSIMEFYPAHQAYQMTKTMGFRTFLKIDGVYYEPFYSNEGKTKMYIGMNELEIEEINESLGIQVNVLYHTLPNERLGGLVRKVTIQNHKKMDRQLEMLDGMPAIIPYGIELSSMKEMAQTMKAWMQVEDVDMKLPYYRVRYSTKDSASVSKIEEGNYFFAMTKQGERLPVIADADIIFEYDTSCQIPEGFLKYGLKAVLNKKQILQNQVPSGFAALEEKLTASKAITIISVTGQAANKNLYLDFASRCKRKDFFNKKYEQTVELTEKLSKRITGKTGNKIFDGYCRQTYIDNILRGGYPINFGNNHIFYVYSRKHGDMERDYNFFQMLPEYYSQGNGNYRDVNQNRRSDVLFSPFTKDYNIKVFYNLIQLDGYNPLLVEKAAFRLNESSGICNYIEESQRNLVTEFFLKDFSPGELLQFLDKEDIHLYLEKKEFLTEVINSSTQQLNASFQEGYWVDHWTYNLDLIESYLAIYPDYEKHLLLEDNSYTYYEARAVVLPRLKRYVKTDIGIRQYHCIDEVRKQHIKHERVRTQHGNGAVYTSNLLTKLLVIIQNRFASLDMYGMGVEMEGGKPGWYDAMNGLPGIFGSSMAESYELLRLLKYVVKVVERYQAEADIFQELFDFMVRTGKVMKTYFTQGKDNMWVWNKLNELKEEYREQTVWGIDEKRHILTYNELLKLLKCYISYTEEGIQKAIEAGNGICPTYFAYEMTKYKIIDEQVIPECFQQIEMPLFLEGFVRYLKLPISLEKKRHLYEKIKKSTLYDKKLRMYKVNESLEKTSFEVGRAKAFSPGWLENESIWLHMEYKYLLQLLSNGLYTEFYEDFWHACIPFLDFGAYGRSILENSSFIVSSANLNERIHGKGFVARLSGSTAEFLQMWQIMMFGEKPFRVVNDKLICVLEPAIPIYLIAEDKTIEATFLGSIKVIYRLNKKKALIPTQYSVENIVVKFMDGTEEYFVGQITGEAVKDIRNERVTEIVCYVEL</sequence>